<dbReference type="PANTHER" id="PTHR11614">
    <property type="entry name" value="PHOSPHOLIPASE-RELATED"/>
    <property type="match status" value="1"/>
</dbReference>
<dbReference type="OrthoDB" id="9806902at2"/>
<dbReference type="STRING" id="700015.Corgl_0489"/>
<dbReference type="EMBL" id="CP002628">
    <property type="protein sequence ID" value="AEB06607.1"/>
    <property type="molecule type" value="Genomic_DNA"/>
</dbReference>
<name>F2N7D2_CORGP</name>
<dbReference type="HOGENOM" id="CLU_026209_1_0_11"/>
<dbReference type="InterPro" id="IPR022742">
    <property type="entry name" value="Hydrolase_4"/>
</dbReference>
<dbReference type="KEGG" id="cgo:Corgl_0489"/>
<dbReference type="InterPro" id="IPR051044">
    <property type="entry name" value="MAG_DAG_Lipase"/>
</dbReference>
<keyword evidence="2" id="KW-0378">Hydrolase</keyword>
<evidence type="ECO:0000259" key="1">
    <source>
        <dbReference type="Pfam" id="PF12146"/>
    </source>
</evidence>
<dbReference type="Pfam" id="PF12146">
    <property type="entry name" value="Hydrolase_4"/>
    <property type="match status" value="1"/>
</dbReference>
<feature type="domain" description="Serine aminopeptidase S33" evidence="1">
    <location>
        <begin position="27"/>
        <end position="293"/>
    </location>
</feature>
<dbReference type="GO" id="GO:0016787">
    <property type="term" value="F:hydrolase activity"/>
    <property type="evidence" value="ECO:0007669"/>
    <property type="project" value="UniProtKB-KW"/>
</dbReference>
<dbReference type="InterPro" id="IPR029058">
    <property type="entry name" value="AB_hydrolase_fold"/>
</dbReference>
<proteinExistence type="predicted"/>
<accession>F2N7D2</accession>
<dbReference type="Proteomes" id="UP000006851">
    <property type="component" value="Chromosome"/>
</dbReference>
<organism evidence="2 3">
    <name type="scientific">Coriobacterium glomerans (strain ATCC 49209 / DSM 20642 / JCM 10262 / PW2)</name>
    <dbReference type="NCBI Taxonomy" id="700015"/>
    <lineage>
        <taxon>Bacteria</taxon>
        <taxon>Bacillati</taxon>
        <taxon>Actinomycetota</taxon>
        <taxon>Coriobacteriia</taxon>
        <taxon>Coriobacteriales</taxon>
        <taxon>Coriobacteriaceae</taxon>
        <taxon>Coriobacterium</taxon>
    </lineage>
</organism>
<dbReference type="Gene3D" id="3.40.50.1820">
    <property type="entry name" value="alpha/beta hydrolase"/>
    <property type="match status" value="1"/>
</dbReference>
<reference evidence="3" key="1">
    <citation type="journal article" date="2013" name="Stand. Genomic Sci.">
        <title>Complete genome sequence of Coriobacterium glomerans type strain (PW2(T)) from the midgut of Pyrrhocoris apterus L. (red soldier bug).</title>
        <authorList>
            <person name="Stackebrandt E."/>
            <person name="Zeytun A."/>
            <person name="Lapidus A."/>
            <person name="Nolan M."/>
            <person name="Lucas S."/>
            <person name="Hammon N."/>
            <person name="Deshpande S."/>
            <person name="Cheng J.F."/>
            <person name="Tapia R."/>
            <person name="Goodwin L.A."/>
            <person name="Pitluck S."/>
            <person name="Liolios K."/>
            <person name="Pagani I."/>
            <person name="Ivanova N."/>
            <person name="Mavromatis K."/>
            <person name="Mikhailova N."/>
            <person name="Huntemann M."/>
            <person name="Pati A."/>
            <person name="Chen A."/>
            <person name="Palaniappan K."/>
            <person name="Chang Y.J."/>
            <person name="Land M."/>
            <person name="Hauser L."/>
            <person name="Rohde M."/>
            <person name="Pukall R."/>
            <person name="Goker M."/>
            <person name="Detter J.C."/>
            <person name="Woyke T."/>
            <person name="Bristow J."/>
            <person name="Eisen J.A."/>
            <person name="Markowitz V."/>
            <person name="Hugenholtz P."/>
            <person name="Kyrpides N.C."/>
            <person name="Klenk H.P."/>
        </authorList>
    </citation>
    <scope>NUCLEOTIDE SEQUENCE</scope>
    <source>
        <strain evidence="3">ATCC 49209 / DSM 20642 / JCM 10262 / PW2</strain>
    </source>
</reference>
<dbReference type="SUPFAM" id="SSF53474">
    <property type="entry name" value="alpha/beta-Hydrolases"/>
    <property type="match status" value="1"/>
</dbReference>
<protein>
    <submittedName>
        <fullName evidence="2">Alpha/beta hydrolase fold protein</fullName>
    </submittedName>
</protein>
<dbReference type="ESTHER" id="corgp-f2n7d2">
    <property type="family name" value="Monoglyceridelipase_lysophospholip"/>
</dbReference>
<dbReference type="AlphaFoldDB" id="F2N7D2"/>
<sequence length="314" mass="34659">MAMEELKFQSANGSHQICAWIYTPLGEPRGIIQLIHGMGEHSRRYMHMIGSFLEAGFVVAADDHLAHGKTGIENAGLGNPGTHGSDGYLAYLRDERTLHDEALRRVPDVPYFLFGHSWGSMIAREYAARYGEDLLGVMLCGVVSQFAGFERMVEIEPRIAADADADGERSAEEYFKIAFSDANDRFGADEGPNAWIASDPEVVADHGADPFNSFDLTVQFAYDAVQLYRSISDPAWAERVDTRIPFHLISGDQDPTTNFGEGLFHTVNALAESGHQVSSRVYPGYRHEIQNERSIRADVEGDLIGFVEGVLASE</sequence>
<dbReference type="eggNOG" id="COG2267">
    <property type="taxonomic scope" value="Bacteria"/>
</dbReference>
<keyword evidence="3" id="KW-1185">Reference proteome</keyword>
<evidence type="ECO:0000313" key="2">
    <source>
        <dbReference type="EMBL" id="AEB06607.1"/>
    </source>
</evidence>
<evidence type="ECO:0000313" key="3">
    <source>
        <dbReference type="Proteomes" id="UP000006851"/>
    </source>
</evidence>
<gene>
    <name evidence="2" type="ordered locus">Corgl_0489</name>
</gene>